<protein>
    <submittedName>
        <fullName evidence="1">Uncharacterized protein</fullName>
    </submittedName>
</protein>
<reference evidence="2" key="1">
    <citation type="submission" date="2017-04" db="EMBL/GenBank/DDBJ databases">
        <title>Genome evolution of the luminous symbionts of deep sea anglerfish.</title>
        <authorList>
            <person name="Hendry T.A."/>
        </authorList>
    </citation>
    <scope>NUCLEOTIDE SEQUENCE [LARGE SCALE GENOMIC DNA]</scope>
</reference>
<name>A0A2A5T197_9GAMM</name>
<accession>A0A2A5T197</accession>
<evidence type="ECO:0000313" key="2">
    <source>
        <dbReference type="Proteomes" id="UP000219020"/>
    </source>
</evidence>
<gene>
    <name evidence="1" type="ORF">BTN49_2402</name>
</gene>
<sequence>MLDYIVQVHQKITGLVTPNHERIEKSSGDSFINIYFSMK</sequence>
<evidence type="ECO:0000313" key="1">
    <source>
        <dbReference type="EMBL" id="PCS21937.1"/>
    </source>
</evidence>
<organism evidence="1 2">
    <name type="scientific">Candidatus Enterovibrio escicola</name>
    <dbReference type="NCBI Taxonomy" id="1927127"/>
    <lineage>
        <taxon>Bacteria</taxon>
        <taxon>Pseudomonadati</taxon>
        <taxon>Pseudomonadota</taxon>
        <taxon>Gammaproteobacteria</taxon>
        <taxon>Vibrionales</taxon>
        <taxon>Vibrionaceae</taxon>
        <taxon>Enterovibrio</taxon>
    </lineage>
</organism>
<keyword evidence="2" id="KW-1185">Reference proteome</keyword>
<dbReference type="AlphaFoldDB" id="A0A2A5T197"/>
<dbReference type="Proteomes" id="UP000219020">
    <property type="component" value="Unassembled WGS sequence"/>
</dbReference>
<dbReference type="EMBL" id="NBYY01000028">
    <property type="protein sequence ID" value="PCS21937.1"/>
    <property type="molecule type" value="Genomic_DNA"/>
</dbReference>
<comment type="caution">
    <text evidence="1">The sequence shown here is derived from an EMBL/GenBank/DDBJ whole genome shotgun (WGS) entry which is preliminary data.</text>
</comment>
<proteinExistence type="predicted"/>